<sequence>MRCSHAAVVLLNGTGAHLIDKAVLCLYAIRTIMSLPNQRANQRLNTALHRLTETAKQTQATAATCEPDKPVFKRIFIPGINEYTRAMPNYIARSSVFAPIARGHRKMHDDVEFLRNERVVIKGSGKQLCEDHADVWMHAMYLQITCPSGQRPVVNRADFLRVLGRNTSGASYQWLHNTMKDLARFTLSIEATRPNGILKYSFGNHPSSRVLAMLGGFDYDDELNEYTLYVDPRWTQIFGNREFTLIDWNTRLNMRYALSKSLQRLIGTSKDVEQRYSLQILKERAQYTGRMRDFKPALERAINELAELGLILSPRIETSRRGVEQAVWNRVSDEPQSA</sequence>
<dbReference type="RefSeq" id="WP_249459650.1">
    <property type="nucleotide sequence ID" value="NZ_CP094619.1"/>
</dbReference>
<reference evidence="1 2" key="1">
    <citation type="journal article" date="2022" name="Int. J. Syst. Evol. Microbiol.">
        <title>Characterization of Alcaligenes aquatilis as a novel member of heterotrophic nitrifier-aerobic denitrifier and its performance in treating piggery wastewater.</title>
        <authorList>
            <person name="Cao X."/>
            <person name="Zhao B."/>
            <person name="Wu Y."/>
            <person name="Huang J."/>
            <person name="Wang H."/>
            <person name="Sun X."/>
            <person name="Li S."/>
        </authorList>
    </citation>
    <scope>NUCLEOTIDE SEQUENCE [LARGE SCALE GENOMIC DNA]</scope>
    <source>
        <strain evidence="1 2">AS1</strain>
    </source>
</reference>
<dbReference type="Proteomes" id="UP000831759">
    <property type="component" value="Chromosome"/>
</dbReference>
<keyword evidence="2" id="KW-1185">Reference proteome</keyword>
<name>A0ABY4NCT9_9BURK</name>
<gene>
    <name evidence="1" type="ORF">MTR80_11220</name>
</gene>
<evidence type="ECO:0000313" key="1">
    <source>
        <dbReference type="EMBL" id="UQN34875.1"/>
    </source>
</evidence>
<accession>A0ABY4NCT9</accession>
<dbReference type="EMBL" id="CP094619">
    <property type="protein sequence ID" value="UQN34875.1"/>
    <property type="molecule type" value="Genomic_DNA"/>
</dbReference>
<proteinExistence type="predicted"/>
<protein>
    <submittedName>
        <fullName evidence="1">TrfA</fullName>
    </submittedName>
</protein>
<organism evidence="1 2">
    <name type="scientific">Alcaligenes aquatilis</name>
    <dbReference type="NCBI Taxonomy" id="323284"/>
    <lineage>
        <taxon>Bacteria</taxon>
        <taxon>Pseudomonadati</taxon>
        <taxon>Pseudomonadota</taxon>
        <taxon>Betaproteobacteria</taxon>
        <taxon>Burkholderiales</taxon>
        <taxon>Alcaligenaceae</taxon>
        <taxon>Alcaligenes</taxon>
    </lineage>
</organism>
<dbReference type="GeneID" id="96869514"/>
<evidence type="ECO:0000313" key="2">
    <source>
        <dbReference type="Proteomes" id="UP000831759"/>
    </source>
</evidence>